<evidence type="ECO:0000313" key="2">
    <source>
        <dbReference type="Proteomes" id="UP001595681"/>
    </source>
</evidence>
<organism evidence="1 2">
    <name type="scientific">Sphingobium rhizovicinum</name>
    <dbReference type="NCBI Taxonomy" id="432308"/>
    <lineage>
        <taxon>Bacteria</taxon>
        <taxon>Pseudomonadati</taxon>
        <taxon>Pseudomonadota</taxon>
        <taxon>Alphaproteobacteria</taxon>
        <taxon>Sphingomonadales</taxon>
        <taxon>Sphingomonadaceae</taxon>
        <taxon>Sphingobium</taxon>
    </lineage>
</organism>
<keyword evidence="2" id="KW-1185">Reference proteome</keyword>
<dbReference type="InterPro" id="IPR044556">
    <property type="entry name" value="EndoII-like_GIY-YIG"/>
</dbReference>
<reference evidence="2" key="1">
    <citation type="journal article" date="2019" name="Int. J. Syst. Evol. Microbiol.">
        <title>The Global Catalogue of Microorganisms (GCM) 10K type strain sequencing project: providing services to taxonomists for standard genome sequencing and annotation.</title>
        <authorList>
            <consortium name="The Broad Institute Genomics Platform"/>
            <consortium name="The Broad Institute Genome Sequencing Center for Infectious Disease"/>
            <person name="Wu L."/>
            <person name="Ma J."/>
        </authorList>
    </citation>
    <scope>NUCLEOTIDE SEQUENCE [LARGE SCALE GENOMIC DNA]</scope>
    <source>
        <strain evidence="2">CCM 7491</strain>
    </source>
</reference>
<name>A0ABV7NC43_9SPHN</name>
<protein>
    <submittedName>
        <fullName evidence="1">GIY-YIG nuclease family protein</fullName>
    </submittedName>
</protein>
<proteinExistence type="predicted"/>
<gene>
    <name evidence="1" type="ORF">ACFOKF_02100</name>
</gene>
<accession>A0ABV7NC43</accession>
<evidence type="ECO:0000313" key="1">
    <source>
        <dbReference type="EMBL" id="MFC3440000.1"/>
    </source>
</evidence>
<dbReference type="EMBL" id="JBHRVU010000004">
    <property type="protein sequence ID" value="MFC3440000.1"/>
    <property type="molecule type" value="Genomic_DNA"/>
</dbReference>
<comment type="caution">
    <text evidence="1">The sequence shown here is derived from an EMBL/GenBank/DDBJ whole genome shotgun (WGS) entry which is preliminary data.</text>
</comment>
<dbReference type="Proteomes" id="UP001595681">
    <property type="component" value="Unassembled WGS sequence"/>
</dbReference>
<dbReference type="CDD" id="cd10436">
    <property type="entry name" value="GIY-YIG_EndoII_Hpy188I_like"/>
    <property type="match status" value="1"/>
</dbReference>
<sequence length="153" mass="16877">MTGKAVEGFEFAFVGNIQPMLSVDGAINAHMPQSRYANVRGDPLNRYGAGPFCKFVIPRTYRQSGVYLVFAGDDLKYVGECANLSARFNAGYGNISPKNCFKGGQETNCRLNNLIYVATTGGEALTLWFHPTPDYKAVEATLRSKLRAPWNRV</sequence>
<dbReference type="RefSeq" id="WP_380792744.1">
    <property type="nucleotide sequence ID" value="NZ_JBHRVU010000004.1"/>
</dbReference>